<dbReference type="PROSITE" id="PS00086">
    <property type="entry name" value="CYTOCHROME_P450"/>
    <property type="match status" value="1"/>
</dbReference>
<keyword evidence="7" id="KW-0503">Monooxygenase</keyword>
<sequence length="531" mass="60277">MDGQLDARRVCSLLHGIMPSSSFVNVFSVESAARSVAYTACSVFLILLLHSLVSAARLRHIPTEGSSTLPLLSFKGSFDFLRDLRGIFQRGYDKHKGKVFKVSLPDRWLVVVTGRELLGELMRMPEDTISFNHALGDLTGTTWIFGTRMIEDPWHIPLIRDKLTKHLTSSFGDLHDEVETAFKELIPRCDEEWVPVHAIKVARNVVARASNRVFVGLPICRNQGYLDLVVKLAVEVQKTRNKLLWIPQVIKGPAARLLSRIDSRIQQGMHYLGPVIQQRMAEMRKFGEDWPAKPDDLLQWTIEGVLARQATMELVMRTMFLINFVAIHTTSNSFTHALYHLAASPHFIAPLREEIDAVVAAEGWTKAAMGKLWKLDSFLRESLRHNSINPFSIRRKALKSFTFSDGTYIPKDTLLVMPADATHFDPENFIDAAVFDPWRSVRVKEQDHDPSKHQFITTSPEYIGWGHGKHACPGRFFAANELKAMMAYVIANYDVKFEKEGVRPENVHIGQTITPDPDARVLFRQRKFPSI</sequence>
<proteinExistence type="inferred from homology"/>
<evidence type="ECO:0000256" key="1">
    <source>
        <dbReference type="ARBA" id="ARBA00001971"/>
    </source>
</evidence>
<dbReference type="GO" id="GO:0005506">
    <property type="term" value="F:iron ion binding"/>
    <property type="evidence" value="ECO:0007669"/>
    <property type="project" value="InterPro"/>
</dbReference>
<dbReference type="InterPro" id="IPR001128">
    <property type="entry name" value="Cyt_P450"/>
</dbReference>
<dbReference type="GO" id="GO:0004497">
    <property type="term" value="F:monooxygenase activity"/>
    <property type="evidence" value="ECO:0007669"/>
    <property type="project" value="UniProtKB-KW"/>
</dbReference>
<dbReference type="PRINTS" id="PR00463">
    <property type="entry name" value="EP450I"/>
</dbReference>
<keyword evidence="6 7" id="KW-0349">Heme</keyword>
<comment type="caution">
    <text evidence="8">The sequence shown here is derived from an EMBL/GenBank/DDBJ whole genome shotgun (WGS) entry which is preliminary data.</text>
</comment>
<evidence type="ECO:0000256" key="3">
    <source>
        <dbReference type="ARBA" id="ARBA00022723"/>
    </source>
</evidence>
<evidence type="ECO:0000256" key="2">
    <source>
        <dbReference type="ARBA" id="ARBA00010617"/>
    </source>
</evidence>
<dbReference type="AlphaFoldDB" id="A0A9P3GPU8"/>
<dbReference type="Proteomes" id="UP000703269">
    <property type="component" value="Unassembled WGS sequence"/>
</dbReference>
<keyword evidence="4 7" id="KW-0560">Oxidoreductase</keyword>
<dbReference type="PANTHER" id="PTHR46206">
    <property type="entry name" value="CYTOCHROME P450"/>
    <property type="match status" value="1"/>
</dbReference>
<keyword evidence="5 6" id="KW-0408">Iron</keyword>
<comment type="similarity">
    <text evidence="2 7">Belongs to the cytochrome P450 family.</text>
</comment>
<gene>
    <name evidence="8" type="ORF">PsYK624_157810</name>
</gene>
<evidence type="ECO:0000256" key="7">
    <source>
        <dbReference type="RuleBase" id="RU000461"/>
    </source>
</evidence>
<keyword evidence="3 6" id="KW-0479">Metal-binding</keyword>
<dbReference type="OrthoDB" id="1844152at2759"/>
<evidence type="ECO:0000256" key="4">
    <source>
        <dbReference type="ARBA" id="ARBA00023002"/>
    </source>
</evidence>
<keyword evidence="9" id="KW-1185">Reference proteome</keyword>
<dbReference type="InterPro" id="IPR002401">
    <property type="entry name" value="Cyt_P450_E_grp-I"/>
</dbReference>
<reference evidence="8 9" key="1">
    <citation type="submission" date="2021-08" db="EMBL/GenBank/DDBJ databases">
        <title>Draft Genome Sequence of Phanerochaete sordida strain YK-624.</title>
        <authorList>
            <person name="Mori T."/>
            <person name="Dohra H."/>
            <person name="Suzuki T."/>
            <person name="Kawagishi H."/>
            <person name="Hirai H."/>
        </authorList>
    </citation>
    <scope>NUCLEOTIDE SEQUENCE [LARGE SCALE GENOMIC DNA]</scope>
    <source>
        <strain evidence="8 9">YK-624</strain>
    </source>
</reference>
<evidence type="ECO:0000313" key="9">
    <source>
        <dbReference type="Proteomes" id="UP000703269"/>
    </source>
</evidence>
<dbReference type="CDD" id="cd11041">
    <property type="entry name" value="CYP503A1-like"/>
    <property type="match status" value="1"/>
</dbReference>
<protein>
    <submittedName>
        <fullName evidence="8">Cytochrome P450</fullName>
    </submittedName>
</protein>
<feature type="binding site" description="axial binding residue" evidence="6">
    <location>
        <position position="472"/>
    </location>
    <ligand>
        <name>heme</name>
        <dbReference type="ChEBI" id="CHEBI:30413"/>
    </ligand>
    <ligandPart>
        <name>Fe</name>
        <dbReference type="ChEBI" id="CHEBI:18248"/>
    </ligandPart>
</feature>
<comment type="cofactor">
    <cofactor evidence="1 6">
        <name>heme</name>
        <dbReference type="ChEBI" id="CHEBI:30413"/>
    </cofactor>
</comment>
<dbReference type="Gene3D" id="1.10.630.10">
    <property type="entry name" value="Cytochrome P450"/>
    <property type="match status" value="1"/>
</dbReference>
<accession>A0A9P3GPU8</accession>
<name>A0A9P3GPU8_9APHY</name>
<dbReference type="GO" id="GO:0016705">
    <property type="term" value="F:oxidoreductase activity, acting on paired donors, with incorporation or reduction of molecular oxygen"/>
    <property type="evidence" value="ECO:0007669"/>
    <property type="project" value="InterPro"/>
</dbReference>
<dbReference type="InterPro" id="IPR017972">
    <property type="entry name" value="Cyt_P450_CS"/>
</dbReference>
<evidence type="ECO:0000256" key="5">
    <source>
        <dbReference type="ARBA" id="ARBA00023004"/>
    </source>
</evidence>
<evidence type="ECO:0000256" key="6">
    <source>
        <dbReference type="PIRSR" id="PIRSR602401-1"/>
    </source>
</evidence>
<dbReference type="Pfam" id="PF00067">
    <property type="entry name" value="p450"/>
    <property type="match status" value="1"/>
</dbReference>
<dbReference type="GO" id="GO:0020037">
    <property type="term" value="F:heme binding"/>
    <property type="evidence" value="ECO:0007669"/>
    <property type="project" value="InterPro"/>
</dbReference>
<organism evidence="8 9">
    <name type="scientific">Phanerochaete sordida</name>
    <dbReference type="NCBI Taxonomy" id="48140"/>
    <lineage>
        <taxon>Eukaryota</taxon>
        <taxon>Fungi</taxon>
        <taxon>Dikarya</taxon>
        <taxon>Basidiomycota</taxon>
        <taxon>Agaricomycotina</taxon>
        <taxon>Agaricomycetes</taxon>
        <taxon>Polyporales</taxon>
        <taxon>Phanerochaetaceae</taxon>
        <taxon>Phanerochaete</taxon>
    </lineage>
</organism>
<dbReference type="SUPFAM" id="SSF48264">
    <property type="entry name" value="Cytochrome P450"/>
    <property type="match status" value="1"/>
</dbReference>
<evidence type="ECO:0000313" key="8">
    <source>
        <dbReference type="EMBL" id="GJE99515.1"/>
    </source>
</evidence>
<dbReference type="EMBL" id="BPQB01000111">
    <property type="protein sequence ID" value="GJE99515.1"/>
    <property type="molecule type" value="Genomic_DNA"/>
</dbReference>
<dbReference type="InterPro" id="IPR036396">
    <property type="entry name" value="Cyt_P450_sf"/>
</dbReference>